<dbReference type="Pfam" id="PF01408">
    <property type="entry name" value="GFO_IDH_MocA"/>
    <property type="match status" value="1"/>
</dbReference>
<evidence type="ECO:0000313" key="3">
    <source>
        <dbReference type="EMBL" id="KAF0413575.1"/>
    </source>
</evidence>
<dbReference type="AlphaFoldDB" id="A0A6L5A206"/>
<sequence>MIKVGVIGLGNIAQKAYLPVYSELQNRFEWHLSSRNAEKLAHIQKQFGFQYGSTNSDELITEGVEAVFVHTPTATHYAIIKKFLENKINVFVDKPVSENIDEVRELYRLAEKQGVLLTCGFNRRFVPFHQQLAQLPAKHLVTVTKTRELEQQNPLFAIYDLMIHVIDTTQFLMGSGTVEFVDGQLIQQDGNLILAQINLRKGDMLGTAMIDMQTQTNSEMAQVISQRGISTVDNLSSLTLQKEGIKHYQQAPDWQTNLKTRGFDPLVRSFLTALEKHAENPVSPASAILSHELCARLISQGKVIE</sequence>
<proteinExistence type="predicted"/>
<dbReference type="GO" id="GO:0000166">
    <property type="term" value="F:nucleotide binding"/>
    <property type="evidence" value="ECO:0007669"/>
    <property type="project" value="InterPro"/>
</dbReference>
<dbReference type="Proteomes" id="UP000743107">
    <property type="component" value="Unassembled WGS sequence"/>
</dbReference>
<feature type="domain" description="Gfo/Idh/MocA-like oxidoreductase N-terminal" evidence="1">
    <location>
        <begin position="2"/>
        <end position="121"/>
    </location>
</feature>
<gene>
    <name evidence="3" type="ORF">GBO79_06360</name>
    <name evidence="4" type="ORF">ITQ97_05880</name>
</gene>
<reference evidence="4" key="4">
    <citation type="submission" date="2020-11" db="EMBL/GenBank/DDBJ databases">
        <title>Antibiotic susceptibility profiles of Pediococcus pentosaceus from various origins and their implications for the safety assessment of strains with food-technology applications.</title>
        <authorList>
            <person name="Shani N."/>
            <person name="Oberhaensli S."/>
            <person name="Arias E."/>
        </authorList>
    </citation>
    <scope>NUCLEOTIDE SEQUENCE</scope>
    <source>
        <strain evidence="4">FAM 19164</strain>
    </source>
</reference>
<dbReference type="InterPro" id="IPR048477">
    <property type="entry name" value="YceM-like_C"/>
</dbReference>
<evidence type="ECO:0000313" key="6">
    <source>
        <dbReference type="Proteomes" id="UP000743107"/>
    </source>
</evidence>
<evidence type="ECO:0000259" key="2">
    <source>
        <dbReference type="Pfam" id="PF21378"/>
    </source>
</evidence>
<dbReference type="InterPro" id="IPR000683">
    <property type="entry name" value="Gfo/Idh/MocA-like_OxRdtase_N"/>
</dbReference>
<comment type="caution">
    <text evidence="4">The sequence shown here is derived from an EMBL/GenBank/DDBJ whole genome shotgun (WGS) entry which is preliminary data.</text>
</comment>
<dbReference type="Gene3D" id="3.30.360.10">
    <property type="entry name" value="Dihydrodipicolinate Reductase, domain 2"/>
    <property type="match status" value="1"/>
</dbReference>
<dbReference type="Gene3D" id="3.40.50.720">
    <property type="entry name" value="NAD(P)-binding Rossmann-like Domain"/>
    <property type="match status" value="1"/>
</dbReference>
<dbReference type="RefSeq" id="WP_159276578.1">
    <property type="nucleotide sequence ID" value="NZ_JADOFV010000003.1"/>
</dbReference>
<organism evidence="4 6">
    <name type="scientific">Pediococcus pentosaceus</name>
    <dbReference type="NCBI Taxonomy" id="1255"/>
    <lineage>
        <taxon>Bacteria</taxon>
        <taxon>Bacillati</taxon>
        <taxon>Bacillota</taxon>
        <taxon>Bacilli</taxon>
        <taxon>Lactobacillales</taxon>
        <taxon>Lactobacillaceae</taxon>
        <taxon>Pediococcus</taxon>
    </lineage>
</organism>
<keyword evidence="5" id="KW-1185">Reference proteome</keyword>
<accession>A0A6L5A206</accession>
<dbReference type="PANTHER" id="PTHR43708">
    <property type="entry name" value="CONSERVED EXPRESSED OXIDOREDUCTASE (EUROFUNG)"/>
    <property type="match status" value="1"/>
</dbReference>
<evidence type="ECO:0000259" key="1">
    <source>
        <dbReference type="Pfam" id="PF01408"/>
    </source>
</evidence>
<dbReference type="EMBL" id="WENB01000003">
    <property type="protein sequence ID" value="KAF0413575.1"/>
    <property type="molecule type" value="Genomic_DNA"/>
</dbReference>
<dbReference type="InterPro" id="IPR051317">
    <property type="entry name" value="Gfo/Idh/MocA_oxidoreduct"/>
</dbReference>
<evidence type="ECO:0000313" key="4">
    <source>
        <dbReference type="EMBL" id="MBF7127333.1"/>
    </source>
</evidence>
<dbReference type="Proteomes" id="UP000472573">
    <property type="component" value="Unassembled WGS sequence"/>
</dbReference>
<dbReference type="Pfam" id="PF21378">
    <property type="entry name" value="YceM-like_C"/>
    <property type="match status" value="1"/>
</dbReference>
<dbReference type="SUPFAM" id="SSF55347">
    <property type="entry name" value="Glyceraldehyde-3-phosphate dehydrogenase-like, C-terminal domain"/>
    <property type="match status" value="1"/>
</dbReference>
<reference evidence="3" key="2">
    <citation type="submission" date="2019-12" db="EMBL/GenBank/DDBJ databases">
        <title>SpeciesPrimer: A bioinformatics pipeline dedicated to the design of qPCR primers for the quantification of bacterial species.</title>
        <authorList>
            <person name="Dreier M."/>
            <person name="Berthoud H."/>
            <person name="Shani N."/>
            <person name="Wechsler D."/>
            <person name="Junier P."/>
        </authorList>
    </citation>
    <scope>NUCLEOTIDE SEQUENCE</scope>
    <source>
        <strain evidence="3">FAM13073</strain>
    </source>
</reference>
<dbReference type="EMBL" id="JADOFV010000003">
    <property type="protein sequence ID" value="MBF7127333.1"/>
    <property type="molecule type" value="Genomic_DNA"/>
</dbReference>
<feature type="domain" description="YceM-like C-terminal" evidence="2">
    <location>
        <begin position="141"/>
        <end position="241"/>
    </location>
</feature>
<protein>
    <submittedName>
        <fullName evidence="4">Gfo/Idh/MocA family oxidoreductase</fullName>
    </submittedName>
</protein>
<reference evidence="5" key="3">
    <citation type="submission" date="2020-03" db="EMBL/GenBank/DDBJ databases">
        <title>SpeciesPrimer: A bioinformatics pipeline dedicated to the design of qPCR primers for the quantification of bacterial species.</title>
        <authorList>
            <person name="Dreier M."/>
            <person name="Berthoud H."/>
            <person name="Shani N."/>
            <person name="Wechsler D."/>
            <person name="Junier P."/>
        </authorList>
    </citation>
    <scope>NUCLEOTIDE SEQUENCE [LARGE SCALE GENOMIC DNA]</scope>
    <source>
        <strain evidence="5">FAM13073</strain>
    </source>
</reference>
<reference evidence="3 5" key="1">
    <citation type="submission" date="2019-10" db="EMBL/GenBank/DDBJ databases">
        <authorList>
            <person name="Irmler S."/>
            <person name="Berthoud H."/>
            <person name="Roetschi A."/>
            <person name="Arias E."/>
            <person name="Shani N."/>
            <person name="Wuethrich D."/>
            <person name="Bruggmann R."/>
        </authorList>
    </citation>
    <scope>NUCLEOTIDE SEQUENCE [LARGE SCALE GENOMIC DNA]</scope>
    <source>
        <strain evidence="3 5">FAM13073</strain>
    </source>
</reference>
<dbReference type="InterPro" id="IPR036291">
    <property type="entry name" value="NAD(P)-bd_dom_sf"/>
</dbReference>
<name>A0A6L5A206_PEDPE</name>
<evidence type="ECO:0000313" key="5">
    <source>
        <dbReference type="Proteomes" id="UP000472573"/>
    </source>
</evidence>
<dbReference type="SUPFAM" id="SSF51735">
    <property type="entry name" value="NAD(P)-binding Rossmann-fold domains"/>
    <property type="match status" value="1"/>
</dbReference>
<dbReference type="PANTHER" id="PTHR43708:SF4">
    <property type="entry name" value="OXIDOREDUCTASE YCEM-RELATED"/>
    <property type="match status" value="1"/>
</dbReference>